<dbReference type="NCBIfam" id="NF004123">
    <property type="entry name" value="PRK05610.1"/>
    <property type="match status" value="1"/>
</dbReference>
<evidence type="ECO:0000313" key="9">
    <source>
        <dbReference type="Proteomes" id="UP000182278"/>
    </source>
</evidence>
<dbReference type="PANTHER" id="PTHR10744">
    <property type="entry name" value="40S RIBOSOMAL PROTEIN S11 FAMILY MEMBER"/>
    <property type="match status" value="1"/>
</dbReference>
<organism evidence="8 9">
    <name type="scientific">Candidatus Desantisbacteria bacterium CG1_02_38_46</name>
    <dbReference type="NCBI Taxonomy" id="1817893"/>
    <lineage>
        <taxon>Bacteria</taxon>
        <taxon>Candidatus Desantisiibacteriota</taxon>
    </lineage>
</organism>
<dbReference type="InterPro" id="IPR000266">
    <property type="entry name" value="Ribosomal_uS17"/>
</dbReference>
<evidence type="ECO:0000256" key="1">
    <source>
        <dbReference type="ARBA" id="ARBA00010254"/>
    </source>
</evidence>
<dbReference type="GO" id="GO:0022627">
    <property type="term" value="C:cytosolic small ribosomal subunit"/>
    <property type="evidence" value="ECO:0007669"/>
    <property type="project" value="UniProtKB-UniRule"/>
</dbReference>
<dbReference type="Gene3D" id="2.40.50.140">
    <property type="entry name" value="Nucleic acid-binding proteins"/>
    <property type="match status" value="1"/>
</dbReference>
<dbReference type="InterPro" id="IPR019984">
    <property type="entry name" value="Ribosomal_uS17_bact/chlr"/>
</dbReference>
<dbReference type="GO" id="GO:0019843">
    <property type="term" value="F:rRNA binding"/>
    <property type="evidence" value="ECO:0007669"/>
    <property type="project" value="UniProtKB-UniRule"/>
</dbReference>
<comment type="caution">
    <text evidence="8">The sequence shown here is derived from an EMBL/GenBank/DDBJ whole genome shotgun (WGS) entry which is preliminary data.</text>
</comment>
<dbReference type="Proteomes" id="UP000182278">
    <property type="component" value="Unassembled WGS sequence"/>
</dbReference>
<keyword evidence="5 6" id="KW-0687">Ribonucleoprotein</keyword>
<dbReference type="GO" id="GO:0006412">
    <property type="term" value="P:translation"/>
    <property type="evidence" value="ECO:0007669"/>
    <property type="project" value="UniProtKB-UniRule"/>
</dbReference>
<dbReference type="HAMAP" id="MF_01345_B">
    <property type="entry name" value="Ribosomal_uS17_B"/>
    <property type="match status" value="1"/>
</dbReference>
<sequence>MKGKVISNKMEKTIVVEVERLTRHPFYEKVIRKSTHLFVDDPQSQAKAGDEVEVIETRPLSKLKRWKLLKILS</sequence>
<dbReference type="STRING" id="1817893.AUJ66_03050"/>
<dbReference type="PANTHER" id="PTHR10744:SF1">
    <property type="entry name" value="SMALL RIBOSOMAL SUBUNIT PROTEIN US17M"/>
    <property type="match status" value="1"/>
</dbReference>
<evidence type="ECO:0000256" key="2">
    <source>
        <dbReference type="ARBA" id="ARBA00022730"/>
    </source>
</evidence>
<reference evidence="8 9" key="1">
    <citation type="journal article" date="2016" name="Environ. Microbiol.">
        <title>Genomic resolution of a cold subsurface aquifer community provides metabolic insights for novel microbes adapted to high CO concentrations.</title>
        <authorList>
            <person name="Probst A.J."/>
            <person name="Castelle C.J."/>
            <person name="Singh A."/>
            <person name="Brown C.T."/>
            <person name="Anantharaman K."/>
            <person name="Sharon I."/>
            <person name="Hug L.A."/>
            <person name="Burstein D."/>
            <person name="Emerson J.B."/>
            <person name="Thomas B.C."/>
            <person name="Banfield J.F."/>
        </authorList>
    </citation>
    <scope>NUCLEOTIDE SEQUENCE [LARGE SCALE GENOMIC DNA]</scope>
    <source>
        <strain evidence="8">CG1_02_38_46</strain>
    </source>
</reference>
<dbReference type="GO" id="GO:0003735">
    <property type="term" value="F:structural constituent of ribosome"/>
    <property type="evidence" value="ECO:0007669"/>
    <property type="project" value="UniProtKB-UniRule"/>
</dbReference>
<dbReference type="Pfam" id="PF00366">
    <property type="entry name" value="Ribosomal_S17"/>
    <property type="match status" value="1"/>
</dbReference>
<gene>
    <name evidence="6" type="primary">rpsQ</name>
    <name evidence="8" type="ORF">AUJ66_03050</name>
</gene>
<keyword evidence="3 6" id="KW-0694">RNA-binding</keyword>
<comment type="subunit">
    <text evidence="6">Part of the 30S ribosomal subunit.</text>
</comment>
<evidence type="ECO:0000256" key="7">
    <source>
        <dbReference type="RuleBase" id="RU003872"/>
    </source>
</evidence>
<evidence type="ECO:0000256" key="4">
    <source>
        <dbReference type="ARBA" id="ARBA00022980"/>
    </source>
</evidence>
<keyword evidence="2 6" id="KW-0699">rRNA-binding</keyword>
<dbReference type="CDD" id="cd00364">
    <property type="entry name" value="Ribosomal_uS17"/>
    <property type="match status" value="1"/>
</dbReference>
<protein>
    <recommendedName>
        <fullName evidence="6">Small ribosomal subunit protein uS17</fullName>
    </recommendedName>
</protein>
<evidence type="ECO:0000256" key="3">
    <source>
        <dbReference type="ARBA" id="ARBA00022884"/>
    </source>
</evidence>
<proteinExistence type="inferred from homology"/>
<dbReference type="PRINTS" id="PR00973">
    <property type="entry name" value="RIBOSOMALS17"/>
</dbReference>
<evidence type="ECO:0000256" key="5">
    <source>
        <dbReference type="ARBA" id="ARBA00023274"/>
    </source>
</evidence>
<dbReference type="SUPFAM" id="SSF50249">
    <property type="entry name" value="Nucleic acid-binding proteins"/>
    <property type="match status" value="1"/>
</dbReference>
<accession>A0A1J4SDQ4</accession>
<keyword evidence="4 6" id="KW-0689">Ribosomal protein</keyword>
<dbReference type="AlphaFoldDB" id="A0A1J4SDQ4"/>
<evidence type="ECO:0000313" key="8">
    <source>
        <dbReference type="EMBL" id="OIN97519.1"/>
    </source>
</evidence>
<dbReference type="EMBL" id="MNUO01000046">
    <property type="protein sequence ID" value="OIN97519.1"/>
    <property type="molecule type" value="Genomic_DNA"/>
</dbReference>
<dbReference type="InterPro" id="IPR019979">
    <property type="entry name" value="Ribosomal_uS17_CS"/>
</dbReference>
<comment type="similarity">
    <text evidence="1 6 7">Belongs to the universal ribosomal protein uS17 family.</text>
</comment>
<evidence type="ECO:0000256" key="6">
    <source>
        <dbReference type="HAMAP-Rule" id="MF_01345"/>
    </source>
</evidence>
<dbReference type="PROSITE" id="PS00056">
    <property type="entry name" value="RIBOSOMAL_S17"/>
    <property type="match status" value="1"/>
</dbReference>
<dbReference type="NCBIfam" id="TIGR03635">
    <property type="entry name" value="uS17_bact"/>
    <property type="match status" value="1"/>
</dbReference>
<comment type="function">
    <text evidence="6">One of the primary rRNA binding proteins, it binds specifically to the 5'-end of 16S ribosomal RNA.</text>
</comment>
<name>A0A1J4SDQ4_9BACT</name>
<dbReference type="InterPro" id="IPR012340">
    <property type="entry name" value="NA-bd_OB-fold"/>
</dbReference>